<feature type="chain" id="PRO_5022069630" evidence="1">
    <location>
        <begin position="20"/>
        <end position="323"/>
    </location>
</feature>
<keyword evidence="3" id="KW-1185">Reference proteome</keyword>
<dbReference type="Proteomes" id="UP000318626">
    <property type="component" value="Chromosome"/>
</dbReference>
<sequence precursor="true">MPRMLLCTALLFFSLASHSAAQPPTIEQLLAGVPVLSTEEKGLDQFSFSYETIYLQHGRLWGDFRWKRGEPPQLYVSADQQKNPVLFAADKRSMYVDLAEQRVVTLDQSRPRLRLRNKYQSISYECSIEPSNQRLSRFDIQIDLPSIVQLQVHNPVLGEDANGNWRYQSTSWSGKSIMIVTFDRQAPYTMREVVISDIETGDIRLRIHDIRLNDECNEPWLRFPPLEALPDGLAIVPMNRSQLNVGMQLALGWNKMIQVLTITHMAVDDPALRGPPLAHTEQEWKVMQQTKQHYGPQLRHLIGIRGVPLPPSAVRSKESLDIK</sequence>
<protein>
    <submittedName>
        <fullName evidence="2">Uncharacterized protein</fullName>
    </submittedName>
</protein>
<organism evidence="2 3">
    <name type="scientific">Bremerella volcania</name>
    <dbReference type="NCBI Taxonomy" id="2527984"/>
    <lineage>
        <taxon>Bacteria</taxon>
        <taxon>Pseudomonadati</taxon>
        <taxon>Planctomycetota</taxon>
        <taxon>Planctomycetia</taxon>
        <taxon>Pirellulales</taxon>
        <taxon>Pirellulaceae</taxon>
        <taxon>Bremerella</taxon>
    </lineage>
</organism>
<dbReference type="EMBL" id="CP036289">
    <property type="protein sequence ID" value="QDU73112.1"/>
    <property type="molecule type" value="Genomic_DNA"/>
</dbReference>
<proteinExistence type="predicted"/>
<name>A0A518C1K9_9BACT</name>
<dbReference type="KEGG" id="bvo:Pan97_00790"/>
<gene>
    <name evidence="2" type="ORF">Pan97_00790</name>
</gene>
<dbReference type="OrthoDB" id="290816at2"/>
<dbReference type="AlphaFoldDB" id="A0A518C1K9"/>
<accession>A0A518C1K9</accession>
<feature type="signal peptide" evidence="1">
    <location>
        <begin position="1"/>
        <end position="19"/>
    </location>
</feature>
<reference evidence="3" key="1">
    <citation type="submission" date="2019-02" db="EMBL/GenBank/DDBJ databases">
        <title>Deep-cultivation of Planctomycetes and their phenomic and genomic characterization uncovers novel biology.</title>
        <authorList>
            <person name="Wiegand S."/>
            <person name="Jogler M."/>
            <person name="Boedeker C."/>
            <person name="Pinto D."/>
            <person name="Vollmers J."/>
            <person name="Rivas-Marin E."/>
            <person name="Kohn T."/>
            <person name="Peeters S.H."/>
            <person name="Heuer A."/>
            <person name="Rast P."/>
            <person name="Oberbeckmann S."/>
            <person name="Bunk B."/>
            <person name="Jeske O."/>
            <person name="Meyerdierks A."/>
            <person name="Storesund J.E."/>
            <person name="Kallscheuer N."/>
            <person name="Luecker S."/>
            <person name="Lage O.M."/>
            <person name="Pohl T."/>
            <person name="Merkel B.J."/>
            <person name="Hornburger P."/>
            <person name="Mueller R.-W."/>
            <person name="Bruemmer F."/>
            <person name="Labrenz M."/>
            <person name="Spormann A.M."/>
            <person name="Op den Camp H."/>
            <person name="Overmann J."/>
            <person name="Amann R."/>
            <person name="Jetten M.S.M."/>
            <person name="Mascher T."/>
            <person name="Medema M.H."/>
            <person name="Devos D.P."/>
            <person name="Kaster A.-K."/>
            <person name="Ovreas L."/>
            <person name="Rohde M."/>
            <person name="Galperin M.Y."/>
            <person name="Jogler C."/>
        </authorList>
    </citation>
    <scope>NUCLEOTIDE SEQUENCE [LARGE SCALE GENOMIC DNA]</scope>
    <source>
        <strain evidence="3">Pan97</strain>
    </source>
</reference>
<dbReference type="RefSeq" id="WP_144969670.1">
    <property type="nucleotide sequence ID" value="NZ_CP036289.1"/>
</dbReference>
<evidence type="ECO:0000313" key="3">
    <source>
        <dbReference type="Proteomes" id="UP000318626"/>
    </source>
</evidence>
<keyword evidence="1" id="KW-0732">Signal</keyword>
<evidence type="ECO:0000313" key="2">
    <source>
        <dbReference type="EMBL" id="QDU73112.1"/>
    </source>
</evidence>
<evidence type="ECO:0000256" key="1">
    <source>
        <dbReference type="SAM" id="SignalP"/>
    </source>
</evidence>